<dbReference type="Proteomes" id="UP000636709">
    <property type="component" value="Unassembled WGS sequence"/>
</dbReference>
<reference evidence="2" key="1">
    <citation type="submission" date="2020-07" db="EMBL/GenBank/DDBJ databases">
        <title>Genome sequence and genetic diversity analysis of an under-domesticated orphan crop, white fonio (Digitaria exilis).</title>
        <authorList>
            <person name="Bennetzen J.L."/>
            <person name="Chen S."/>
            <person name="Ma X."/>
            <person name="Wang X."/>
            <person name="Yssel A.E.J."/>
            <person name="Chaluvadi S.R."/>
            <person name="Johnson M."/>
            <person name="Gangashetty P."/>
            <person name="Hamidou F."/>
            <person name="Sanogo M.D."/>
            <person name="Zwaenepoel A."/>
            <person name="Wallace J."/>
            <person name="Van De Peer Y."/>
            <person name="Van Deynze A."/>
        </authorList>
    </citation>
    <scope>NUCLEOTIDE SEQUENCE</scope>
    <source>
        <tissue evidence="2">Leaves</tissue>
    </source>
</reference>
<evidence type="ECO:0000313" key="3">
    <source>
        <dbReference type="Proteomes" id="UP000636709"/>
    </source>
</evidence>
<protein>
    <submittedName>
        <fullName evidence="2">Uncharacterized protein</fullName>
    </submittedName>
</protein>
<name>A0A835KTQ1_9POAL</name>
<dbReference type="AlphaFoldDB" id="A0A835KTQ1"/>
<proteinExistence type="predicted"/>
<organism evidence="2 3">
    <name type="scientific">Digitaria exilis</name>
    <dbReference type="NCBI Taxonomy" id="1010633"/>
    <lineage>
        <taxon>Eukaryota</taxon>
        <taxon>Viridiplantae</taxon>
        <taxon>Streptophyta</taxon>
        <taxon>Embryophyta</taxon>
        <taxon>Tracheophyta</taxon>
        <taxon>Spermatophyta</taxon>
        <taxon>Magnoliopsida</taxon>
        <taxon>Liliopsida</taxon>
        <taxon>Poales</taxon>
        <taxon>Poaceae</taxon>
        <taxon>PACMAD clade</taxon>
        <taxon>Panicoideae</taxon>
        <taxon>Panicodae</taxon>
        <taxon>Paniceae</taxon>
        <taxon>Anthephorinae</taxon>
        <taxon>Digitaria</taxon>
    </lineage>
</organism>
<sequence>MPSYPPECVTRFLSLAISCCKDETEARPYMADIVRELETIRSLLPEGEDILSETTGSGLLTKTMSSSSNATGALYVSSHMWTVASPPGRWLPGRLAFPTPAAAFVPSTRGLAVPFSTSRSWCGKQVQISFFVARPRASPVCASSPAPPPTPGSGKGEDDDEMITMEPEVIASDDNLVLRINVYPVKDMFDGADLLHTSTNPLASVAHRSGFSSGRQLPHRRAAKFNSIP</sequence>
<keyword evidence="3" id="KW-1185">Reference proteome</keyword>
<comment type="caution">
    <text evidence="2">The sequence shown here is derived from an EMBL/GenBank/DDBJ whole genome shotgun (WGS) entry which is preliminary data.</text>
</comment>
<evidence type="ECO:0000313" key="2">
    <source>
        <dbReference type="EMBL" id="KAF8775497.1"/>
    </source>
</evidence>
<gene>
    <name evidence="2" type="ORF">HU200_004924</name>
</gene>
<feature type="region of interest" description="Disordered" evidence="1">
    <location>
        <begin position="210"/>
        <end position="229"/>
    </location>
</feature>
<dbReference type="OrthoDB" id="4062651at2759"/>
<dbReference type="EMBL" id="JACEFO010000325">
    <property type="protein sequence ID" value="KAF8775497.1"/>
    <property type="molecule type" value="Genomic_DNA"/>
</dbReference>
<evidence type="ECO:0000256" key="1">
    <source>
        <dbReference type="SAM" id="MobiDB-lite"/>
    </source>
</evidence>
<feature type="region of interest" description="Disordered" evidence="1">
    <location>
        <begin position="139"/>
        <end position="160"/>
    </location>
</feature>
<accession>A0A835KTQ1</accession>